<dbReference type="PANTHER" id="PTHR19211">
    <property type="entry name" value="ATP-BINDING TRANSPORT PROTEIN-RELATED"/>
    <property type="match status" value="1"/>
</dbReference>
<dbReference type="Gene3D" id="3.40.50.300">
    <property type="entry name" value="P-loop containing nucleotide triphosphate hydrolases"/>
    <property type="match status" value="2"/>
</dbReference>
<dbReference type="EMBL" id="BAAAQR010000007">
    <property type="protein sequence ID" value="GAA2147314.1"/>
    <property type="molecule type" value="Genomic_DNA"/>
</dbReference>
<dbReference type="Proteomes" id="UP001501771">
    <property type="component" value="Unassembled WGS sequence"/>
</dbReference>
<keyword evidence="2" id="KW-0547">Nucleotide-binding</keyword>
<dbReference type="GO" id="GO:0005524">
    <property type="term" value="F:ATP binding"/>
    <property type="evidence" value="ECO:0007669"/>
    <property type="project" value="UniProtKB-KW"/>
</dbReference>
<keyword evidence="3 6" id="KW-0067">ATP-binding</keyword>
<evidence type="ECO:0000256" key="1">
    <source>
        <dbReference type="ARBA" id="ARBA00022737"/>
    </source>
</evidence>
<dbReference type="InterPro" id="IPR017871">
    <property type="entry name" value="ABC_transporter-like_CS"/>
</dbReference>
<dbReference type="PROSITE" id="PS00211">
    <property type="entry name" value="ABC_TRANSPORTER_1"/>
    <property type="match status" value="1"/>
</dbReference>
<feature type="domain" description="ABC transporter" evidence="5">
    <location>
        <begin position="5"/>
        <end position="263"/>
    </location>
</feature>
<feature type="domain" description="ABC transporter" evidence="5">
    <location>
        <begin position="348"/>
        <end position="549"/>
    </location>
</feature>
<reference evidence="6 7" key="1">
    <citation type="journal article" date="2019" name="Int. J. Syst. Evol. Microbiol.">
        <title>The Global Catalogue of Microorganisms (GCM) 10K type strain sequencing project: providing services to taxonomists for standard genome sequencing and annotation.</title>
        <authorList>
            <consortium name="The Broad Institute Genomics Platform"/>
            <consortium name="The Broad Institute Genome Sequencing Center for Infectious Disease"/>
            <person name="Wu L."/>
            <person name="Ma J."/>
        </authorList>
    </citation>
    <scope>NUCLEOTIDE SEQUENCE [LARGE SCALE GENOMIC DNA]</scope>
    <source>
        <strain evidence="6 7">JCM 16022</strain>
    </source>
</reference>
<dbReference type="InterPro" id="IPR050611">
    <property type="entry name" value="ABCF"/>
</dbReference>
<dbReference type="RefSeq" id="WP_344152177.1">
    <property type="nucleotide sequence ID" value="NZ_BAAAQR010000007.1"/>
</dbReference>
<dbReference type="SMART" id="SM00382">
    <property type="entry name" value="AAA"/>
    <property type="match status" value="2"/>
</dbReference>
<dbReference type="SUPFAM" id="SSF52540">
    <property type="entry name" value="P-loop containing nucleoside triphosphate hydrolases"/>
    <property type="match status" value="2"/>
</dbReference>
<proteinExistence type="predicted"/>
<organism evidence="6 7">
    <name type="scientific">Nocardioides koreensis</name>
    <dbReference type="NCBI Taxonomy" id="433651"/>
    <lineage>
        <taxon>Bacteria</taxon>
        <taxon>Bacillati</taxon>
        <taxon>Actinomycetota</taxon>
        <taxon>Actinomycetes</taxon>
        <taxon>Propionibacteriales</taxon>
        <taxon>Nocardioidaceae</taxon>
        <taxon>Nocardioides</taxon>
    </lineage>
</organism>
<evidence type="ECO:0000313" key="7">
    <source>
        <dbReference type="Proteomes" id="UP001501771"/>
    </source>
</evidence>
<evidence type="ECO:0000256" key="3">
    <source>
        <dbReference type="ARBA" id="ARBA00022840"/>
    </source>
</evidence>
<gene>
    <name evidence="6" type="ORF">GCM10009844_24330</name>
</gene>
<dbReference type="PANTHER" id="PTHR19211:SF123">
    <property type="entry name" value="ABC TRANSPORTER"/>
    <property type="match status" value="1"/>
</dbReference>
<feature type="region of interest" description="Disordered" evidence="4">
    <location>
        <begin position="280"/>
        <end position="307"/>
    </location>
</feature>
<protein>
    <submittedName>
        <fullName evidence="6">ABC-F family ATP-binding cassette domain-containing protein</fullName>
    </submittedName>
</protein>
<evidence type="ECO:0000256" key="4">
    <source>
        <dbReference type="SAM" id="MobiDB-lite"/>
    </source>
</evidence>
<dbReference type="CDD" id="cd03221">
    <property type="entry name" value="ABCF_EF-3"/>
    <property type="match status" value="1"/>
</dbReference>
<keyword evidence="1" id="KW-0677">Repeat</keyword>
<evidence type="ECO:0000259" key="5">
    <source>
        <dbReference type="PROSITE" id="PS50893"/>
    </source>
</evidence>
<dbReference type="PROSITE" id="PS50893">
    <property type="entry name" value="ABC_TRANSPORTER_2"/>
    <property type="match status" value="2"/>
</dbReference>
<comment type="caution">
    <text evidence="6">The sequence shown here is derived from an EMBL/GenBank/DDBJ whole genome shotgun (WGS) entry which is preliminary data.</text>
</comment>
<name>A0ABN2ZUG8_9ACTN</name>
<sequence>MSTTLTIAGLDVSFAARTLFTGLDLVLADGNVTAVVGANGSGKSTLMRTIVGELPIESGTIQLAPRDATIGWLPQVVPDPAESLLAYARRRTGVATADRELDHASTALAEGRPGADEEYAAALERWLALGAADLEDRLPQVTAKVGLEVAADRPLGSLSGGQAARAALVAVLLSRYDVLLLDEPTNDLDARGLALIVEFVTGHRGPILIASHDRSFLDRVTTHVLELDLAQQRIGHYTGGWSEYVAARDLTRRHAREAYDTYAAQRDDLLAQARRRDDWATKGHRNVARGGEPDKHVREKHRARADRQSAKAARLKNAVDRLDVVEQPRKEWELRYSITPGPEPAAVVATLDGAEVVRDGFRLGPVDLTVARGDRVAIAGDNGSGKTTLVKALLGEIPLTAGRRSLGTRVRAGVLDQRRSLLDSDASVVDVVRAELADTGQQEPDRGEVRTLLAKFGLGSEHVDRPARTLSMGERTRAVMAVFQAREVNVLVLDEPTNHLDVAAIEQLEEALADYTGTLLVVSHDKALVESLGVTHHWQVADGRVTVSRR</sequence>
<evidence type="ECO:0000256" key="2">
    <source>
        <dbReference type="ARBA" id="ARBA00022741"/>
    </source>
</evidence>
<evidence type="ECO:0000313" key="6">
    <source>
        <dbReference type="EMBL" id="GAA2147314.1"/>
    </source>
</evidence>
<keyword evidence="7" id="KW-1185">Reference proteome</keyword>
<dbReference type="InterPro" id="IPR027417">
    <property type="entry name" value="P-loop_NTPase"/>
</dbReference>
<dbReference type="InterPro" id="IPR003593">
    <property type="entry name" value="AAA+_ATPase"/>
</dbReference>
<dbReference type="InterPro" id="IPR003439">
    <property type="entry name" value="ABC_transporter-like_ATP-bd"/>
</dbReference>
<dbReference type="Pfam" id="PF00005">
    <property type="entry name" value="ABC_tran"/>
    <property type="match status" value="2"/>
</dbReference>
<accession>A0ABN2ZUG8</accession>